<dbReference type="Pfam" id="PF08338">
    <property type="entry name" value="DUF1731"/>
    <property type="match status" value="1"/>
</dbReference>
<dbReference type="Gene3D" id="3.40.50.720">
    <property type="entry name" value="NAD(P)-binding Rossmann-like Domain"/>
    <property type="match status" value="1"/>
</dbReference>
<dbReference type="NCBIfam" id="TIGR01777">
    <property type="entry name" value="yfcH"/>
    <property type="match status" value="1"/>
</dbReference>
<evidence type="ECO:0000313" key="5">
    <source>
        <dbReference type="Proteomes" id="UP000253998"/>
    </source>
</evidence>
<dbReference type="PANTHER" id="PTHR11092">
    <property type="entry name" value="SUGAR NUCLEOTIDE EPIMERASE RELATED"/>
    <property type="match status" value="1"/>
</dbReference>
<comment type="caution">
    <text evidence="4">The sequence shown here is derived from an EMBL/GenBank/DDBJ whole genome shotgun (WGS) entry which is preliminary data.</text>
</comment>
<reference evidence="4 5" key="1">
    <citation type="submission" date="2018-05" db="EMBL/GenBank/DDBJ databases">
        <title>Draft Genome Sequences for a Diverse set of 7 Haemophilus Species.</title>
        <authorList>
            <person name="Nichols M."/>
            <person name="Topaz N."/>
            <person name="Wang X."/>
            <person name="Wang X."/>
            <person name="Boxrud D."/>
        </authorList>
    </citation>
    <scope>NUCLEOTIDE SEQUENCE [LARGE SCALE GENOMIC DNA]</scope>
    <source>
        <strain evidence="4 5">C2001002503</strain>
    </source>
</reference>
<dbReference type="EMBL" id="QEPM01000001">
    <property type="protein sequence ID" value="RDE72064.1"/>
    <property type="molecule type" value="Genomic_DNA"/>
</dbReference>
<evidence type="ECO:0000313" key="4">
    <source>
        <dbReference type="EMBL" id="RDE72064.1"/>
    </source>
</evidence>
<evidence type="ECO:0000259" key="3">
    <source>
        <dbReference type="Pfam" id="PF08338"/>
    </source>
</evidence>
<dbReference type="InterPro" id="IPR010099">
    <property type="entry name" value="SDR39U1"/>
</dbReference>
<evidence type="ECO:0000256" key="1">
    <source>
        <dbReference type="ARBA" id="ARBA00009353"/>
    </source>
</evidence>
<organism evidence="4 5">
    <name type="scientific">Aggregatibacter segnis</name>
    <dbReference type="NCBI Taxonomy" id="739"/>
    <lineage>
        <taxon>Bacteria</taxon>
        <taxon>Pseudomonadati</taxon>
        <taxon>Pseudomonadota</taxon>
        <taxon>Gammaproteobacteria</taxon>
        <taxon>Pasteurellales</taxon>
        <taxon>Pasteurellaceae</taxon>
        <taxon>Aggregatibacter</taxon>
    </lineage>
</organism>
<protein>
    <submittedName>
        <fullName evidence="4">TIGR01777 family protein</fullName>
    </submittedName>
</protein>
<dbReference type="InterPro" id="IPR013549">
    <property type="entry name" value="DUF1731"/>
</dbReference>
<sequence length="297" mass="32727">MKILLTGATGFIGSALIPSLLAKNHQITAFVRNPSKAKQQLPYPIEFINTLDYFQHFNQFDAVINLAGEPIFSRRWTATQKERLESSRISLTEKLAHLINRSDDLPQCFISGSATGYYGDCGEQLIDENVPPANDFAARLCQQWEGSALKANTRVCLIRTGIVLGAQGGALAKILPLYRCGLGGKLGSGKQFWGCIALADMVRGILFLLENADCRGAFNFVAPHAIRNAEFNVLLGEILRRPHIATAPAFMLKLLLGERANLLLDSQNLVPQHLLAQGFQFEHPDLAQFLLKEIAVK</sequence>
<dbReference type="PANTHER" id="PTHR11092:SF0">
    <property type="entry name" value="EPIMERASE FAMILY PROTEIN SDR39U1"/>
    <property type="match status" value="1"/>
</dbReference>
<gene>
    <name evidence="4" type="ORF">DPV83_00130</name>
</gene>
<dbReference type="AlphaFoldDB" id="A0A8B2U4A6"/>
<name>A0A8B2U4A6_9PAST</name>
<dbReference type="InterPro" id="IPR036291">
    <property type="entry name" value="NAD(P)-bd_dom_sf"/>
</dbReference>
<evidence type="ECO:0000259" key="2">
    <source>
        <dbReference type="Pfam" id="PF01370"/>
    </source>
</evidence>
<feature type="domain" description="DUF1731" evidence="3">
    <location>
        <begin position="247"/>
        <end position="290"/>
    </location>
</feature>
<comment type="similarity">
    <text evidence="1">Belongs to the NAD(P)-dependent epimerase/dehydratase family. SDR39U1 subfamily.</text>
</comment>
<dbReference type="Pfam" id="PF01370">
    <property type="entry name" value="Epimerase"/>
    <property type="match status" value="1"/>
</dbReference>
<proteinExistence type="inferred from homology"/>
<dbReference type="Proteomes" id="UP000253998">
    <property type="component" value="Unassembled WGS sequence"/>
</dbReference>
<dbReference type="InterPro" id="IPR001509">
    <property type="entry name" value="Epimerase_deHydtase"/>
</dbReference>
<dbReference type="SUPFAM" id="SSF51735">
    <property type="entry name" value="NAD(P)-binding Rossmann-fold domains"/>
    <property type="match status" value="1"/>
</dbReference>
<feature type="domain" description="NAD-dependent epimerase/dehydratase" evidence="2">
    <location>
        <begin position="3"/>
        <end position="213"/>
    </location>
</feature>
<dbReference type="RefSeq" id="WP_111294084.1">
    <property type="nucleotide sequence ID" value="NZ_QEPM01000001.1"/>
</dbReference>
<accession>A0A8B2U4A6</accession>